<reference evidence="2" key="1">
    <citation type="submission" date="2023-01" db="EMBL/GenBank/DDBJ databases">
        <title>The chitinases involved in constricting ring structure development in the nematode-trapping fungus Drechslerella dactyloides.</title>
        <authorList>
            <person name="Wang R."/>
            <person name="Zhang L."/>
            <person name="Tang P."/>
            <person name="Li S."/>
            <person name="Liang L."/>
        </authorList>
    </citation>
    <scope>NUCLEOTIDE SEQUENCE</scope>
    <source>
        <strain evidence="2">YMF1.00031</strain>
    </source>
</reference>
<comment type="caution">
    <text evidence="2">The sequence shown here is derived from an EMBL/GenBank/DDBJ whole genome shotgun (WGS) entry which is preliminary data.</text>
</comment>
<evidence type="ECO:0000256" key="1">
    <source>
        <dbReference type="SAM" id="MobiDB-lite"/>
    </source>
</evidence>
<evidence type="ECO:0000313" key="3">
    <source>
        <dbReference type="Proteomes" id="UP001221413"/>
    </source>
</evidence>
<dbReference type="AlphaFoldDB" id="A0AAD6ITD1"/>
<feature type="compositionally biased region" description="Basic residues" evidence="1">
    <location>
        <begin position="89"/>
        <end position="102"/>
    </location>
</feature>
<dbReference type="EMBL" id="JAQGDS010000009">
    <property type="protein sequence ID" value="KAJ6258006.1"/>
    <property type="molecule type" value="Genomic_DNA"/>
</dbReference>
<sequence>MQRFCEEVFDEYAGQMNLSFGFLRQNTTLKSTMYTQFMALVQNCTNIDEGYRDLIMDMLNATDPPDKDFHGRRWLFDYCMRRTEENRNLRAKAKTSQVRKRAREAFHPGDGSQQR</sequence>
<protein>
    <submittedName>
        <fullName evidence="2">Uncharacterized protein</fullName>
    </submittedName>
</protein>
<organism evidence="2 3">
    <name type="scientific">Drechslerella dactyloides</name>
    <name type="common">Nematode-trapping fungus</name>
    <name type="synonym">Arthrobotrys dactyloides</name>
    <dbReference type="NCBI Taxonomy" id="74499"/>
    <lineage>
        <taxon>Eukaryota</taxon>
        <taxon>Fungi</taxon>
        <taxon>Dikarya</taxon>
        <taxon>Ascomycota</taxon>
        <taxon>Pezizomycotina</taxon>
        <taxon>Orbiliomycetes</taxon>
        <taxon>Orbiliales</taxon>
        <taxon>Orbiliaceae</taxon>
        <taxon>Drechslerella</taxon>
    </lineage>
</organism>
<proteinExistence type="predicted"/>
<evidence type="ECO:0000313" key="2">
    <source>
        <dbReference type="EMBL" id="KAJ6258006.1"/>
    </source>
</evidence>
<gene>
    <name evidence="2" type="ORF">Dda_6918</name>
</gene>
<name>A0AAD6ITD1_DREDA</name>
<accession>A0AAD6ITD1</accession>
<dbReference type="Proteomes" id="UP001221413">
    <property type="component" value="Unassembled WGS sequence"/>
</dbReference>
<keyword evidence="3" id="KW-1185">Reference proteome</keyword>
<feature type="region of interest" description="Disordered" evidence="1">
    <location>
        <begin position="89"/>
        <end position="115"/>
    </location>
</feature>